<dbReference type="GeneID" id="119733682"/>
<dbReference type="GO" id="GO:0003824">
    <property type="term" value="F:catalytic activity"/>
    <property type="evidence" value="ECO:0007669"/>
    <property type="project" value="InterPro"/>
</dbReference>
<dbReference type="InterPro" id="IPR005135">
    <property type="entry name" value="Endo/exonuclease/phosphatase"/>
</dbReference>
<evidence type="ECO:0000313" key="4">
    <source>
        <dbReference type="Proteomes" id="UP000887568"/>
    </source>
</evidence>
<evidence type="ECO:0000313" key="3">
    <source>
        <dbReference type="EnsemblMetazoa" id="XP_038063001.1"/>
    </source>
</evidence>
<evidence type="ECO:0000256" key="1">
    <source>
        <dbReference type="SAM" id="MobiDB-lite"/>
    </source>
</evidence>
<dbReference type="SUPFAM" id="SSF56219">
    <property type="entry name" value="DNase I-like"/>
    <property type="match status" value="1"/>
</dbReference>
<feature type="region of interest" description="Disordered" evidence="1">
    <location>
        <begin position="1"/>
        <end position="24"/>
    </location>
</feature>
<dbReference type="Gene3D" id="3.60.10.10">
    <property type="entry name" value="Endonuclease/exonuclease/phosphatase"/>
    <property type="match status" value="1"/>
</dbReference>
<sequence length="330" mass="38588">MKVAGRLSTDDSMTDQRETGRTSRTVGLDKGRLSAFEPLVISTYNVRTLHQKGKIHQLFMGCADAGVDIIGIQEHRLITSNYTEEIWSDDRNWVMVYSSATKQRQGDCLPTPDKDDFYTSLTDYLDQVKRHKLHLVLGDFNARVWLYSHLSHPEVIGGYCHHNTTNDNGERLVNLCQEHKMRPAQMKFPQPRSRQWTWSHPAGSVYHLDHILINSKWINSLRNCRAYNSVELDSDHRIVSIRLVTSLRTSKGKPCKRPKFNWKKLQDPVTREMFQLELSIDSKFLMWKTHQVLQIDMHTLKQRSRKLQRQWLASVRLVECQVEYQTRPSD</sequence>
<dbReference type="AlphaFoldDB" id="A0A914AHJ4"/>
<name>A0A914AHJ4_PATMI</name>
<dbReference type="InterPro" id="IPR036691">
    <property type="entry name" value="Endo/exonu/phosph_ase_sf"/>
</dbReference>
<evidence type="ECO:0000259" key="2">
    <source>
        <dbReference type="Pfam" id="PF14529"/>
    </source>
</evidence>
<organism evidence="3 4">
    <name type="scientific">Patiria miniata</name>
    <name type="common">Bat star</name>
    <name type="synonym">Asterina miniata</name>
    <dbReference type="NCBI Taxonomy" id="46514"/>
    <lineage>
        <taxon>Eukaryota</taxon>
        <taxon>Metazoa</taxon>
        <taxon>Echinodermata</taxon>
        <taxon>Eleutherozoa</taxon>
        <taxon>Asterozoa</taxon>
        <taxon>Asteroidea</taxon>
        <taxon>Valvatacea</taxon>
        <taxon>Valvatida</taxon>
        <taxon>Asterinidae</taxon>
        <taxon>Patiria</taxon>
    </lineage>
</organism>
<dbReference type="Proteomes" id="UP000887568">
    <property type="component" value="Unplaced"/>
</dbReference>
<proteinExistence type="predicted"/>
<dbReference type="OrthoDB" id="407509at2759"/>
<feature type="domain" description="Endonuclease/exonuclease/phosphatase" evidence="2">
    <location>
        <begin position="113"/>
        <end position="239"/>
    </location>
</feature>
<feature type="compositionally biased region" description="Basic and acidic residues" evidence="1">
    <location>
        <begin position="14"/>
        <end position="24"/>
    </location>
</feature>
<accession>A0A914AHJ4</accession>
<reference evidence="3" key="1">
    <citation type="submission" date="2022-11" db="UniProtKB">
        <authorList>
            <consortium name="EnsemblMetazoa"/>
        </authorList>
    </citation>
    <scope>IDENTIFICATION</scope>
</reference>
<dbReference type="RefSeq" id="XP_038063001.1">
    <property type="nucleotide sequence ID" value="XM_038207073.1"/>
</dbReference>
<keyword evidence="4" id="KW-1185">Reference proteome</keyword>
<protein>
    <recommendedName>
        <fullName evidence="2">Endonuclease/exonuclease/phosphatase domain-containing protein</fullName>
    </recommendedName>
</protein>
<dbReference type="Pfam" id="PF14529">
    <property type="entry name" value="Exo_endo_phos_2"/>
    <property type="match status" value="1"/>
</dbReference>
<dbReference type="EnsemblMetazoa" id="XM_038207073.1">
    <property type="protein sequence ID" value="XP_038063001.1"/>
    <property type="gene ID" value="LOC119733682"/>
</dbReference>